<organism evidence="2 3">
    <name type="scientific">Peribacillus deserti</name>
    <dbReference type="NCBI Taxonomy" id="673318"/>
    <lineage>
        <taxon>Bacteria</taxon>
        <taxon>Bacillati</taxon>
        <taxon>Bacillota</taxon>
        <taxon>Bacilli</taxon>
        <taxon>Bacillales</taxon>
        <taxon>Bacillaceae</taxon>
        <taxon>Peribacillus</taxon>
    </lineage>
</organism>
<dbReference type="InterPro" id="IPR058971">
    <property type="entry name" value="Rok_N_oligomerisation"/>
</dbReference>
<evidence type="ECO:0000259" key="1">
    <source>
        <dbReference type="Pfam" id="PF26513"/>
    </source>
</evidence>
<name>A0A2N5M2F2_9BACI</name>
<evidence type="ECO:0000313" key="2">
    <source>
        <dbReference type="EMBL" id="PLT28548.1"/>
    </source>
</evidence>
<keyword evidence="3" id="KW-1185">Reference proteome</keyword>
<dbReference type="AlphaFoldDB" id="A0A2N5M2F2"/>
<dbReference type="Pfam" id="PF26513">
    <property type="entry name" value="Rok_N"/>
    <property type="match status" value="1"/>
</dbReference>
<reference evidence="2 3" key="1">
    <citation type="submission" date="2017-11" db="EMBL/GenBank/DDBJ databases">
        <title>Comparitive Functional Genomics of Dry Heat Resistant strains isolated from the Viking Spacecraft.</title>
        <authorList>
            <person name="Seuylemezian A."/>
            <person name="Cooper K."/>
            <person name="Vaishampayan P."/>
        </authorList>
    </citation>
    <scope>NUCLEOTIDE SEQUENCE [LARGE SCALE GENOMIC DNA]</scope>
    <source>
        <strain evidence="2 3">V1-29</strain>
    </source>
</reference>
<feature type="domain" description="Rok N-terminal oligomerisation" evidence="1">
    <location>
        <begin position="3"/>
        <end position="42"/>
    </location>
</feature>
<gene>
    <name evidence="2" type="ORF">CUU66_17850</name>
</gene>
<dbReference type="EMBL" id="PGUY01000057">
    <property type="protein sequence ID" value="PLT28548.1"/>
    <property type="molecule type" value="Genomic_DNA"/>
</dbReference>
<proteinExistence type="predicted"/>
<protein>
    <recommendedName>
        <fullName evidence="1">Rok N-terminal oligomerisation domain-containing protein</fullName>
    </recommendedName>
</protein>
<sequence>MEFNERTALKMRLEQLAHYEKNVFEQIRLERMDILRRVKELEVMERVNPDYNFTKKVSKGKSYSALVYRNR</sequence>
<dbReference type="Proteomes" id="UP000234748">
    <property type="component" value="Unassembled WGS sequence"/>
</dbReference>
<comment type="caution">
    <text evidence="2">The sequence shown here is derived from an EMBL/GenBank/DDBJ whole genome shotgun (WGS) entry which is preliminary data.</text>
</comment>
<evidence type="ECO:0000313" key="3">
    <source>
        <dbReference type="Proteomes" id="UP000234748"/>
    </source>
</evidence>
<accession>A0A2N5M2F2</accession>